<keyword evidence="3" id="KW-1185">Reference proteome</keyword>
<evidence type="ECO:0000313" key="2">
    <source>
        <dbReference type="EMBL" id="KAG7053387.1"/>
    </source>
</evidence>
<comment type="caution">
    <text evidence="2">The sequence shown here is derived from an EMBL/GenBank/DDBJ whole genome shotgun (WGS) entry which is preliminary data.</text>
</comment>
<evidence type="ECO:0000256" key="1">
    <source>
        <dbReference type="SAM" id="MobiDB-lite"/>
    </source>
</evidence>
<evidence type="ECO:0000313" key="3">
    <source>
        <dbReference type="Proteomes" id="UP000699042"/>
    </source>
</evidence>
<protein>
    <submittedName>
        <fullName evidence="2">Uncharacterized protein</fullName>
    </submittedName>
</protein>
<name>A0A9P7R9I9_9PEZI</name>
<dbReference type="EMBL" id="JAESDN010000003">
    <property type="protein sequence ID" value="KAG7053387.1"/>
    <property type="molecule type" value="Genomic_DNA"/>
</dbReference>
<organism evidence="2 3">
    <name type="scientific">Colletotrichum scovillei</name>
    <dbReference type="NCBI Taxonomy" id="1209932"/>
    <lineage>
        <taxon>Eukaryota</taxon>
        <taxon>Fungi</taxon>
        <taxon>Dikarya</taxon>
        <taxon>Ascomycota</taxon>
        <taxon>Pezizomycotina</taxon>
        <taxon>Sordariomycetes</taxon>
        <taxon>Hypocreomycetidae</taxon>
        <taxon>Glomerellales</taxon>
        <taxon>Glomerellaceae</taxon>
        <taxon>Colletotrichum</taxon>
        <taxon>Colletotrichum acutatum species complex</taxon>
    </lineage>
</organism>
<accession>A0A9P7R9I9</accession>
<gene>
    <name evidence="2" type="ORF">JMJ77_000476</name>
</gene>
<dbReference type="Proteomes" id="UP000699042">
    <property type="component" value="Unassembled WGS sequence"/>
</dbReference>
<feature type="region of interest" description="Disordered" evidence="1">
    <location>
        <begin position="70"/>
        <end position="109"/>
    </location>
</feature>
<proteinExistence type="predicted"/>
<reference evidence="2" key="1">
    <citation type="submission" date="2021-05" db="EMBL/GenBank/DDBJ databases">
        <title>Comparative genomics of three Colletotrichum scovillei strains and genetic complementation revealed genes involved fungal growth and virulence on chili pepper.</title>
        <authorList>
            <person name="Hsieh D.-K."/>
            <person name="Chuang S.-C."/>
            <person name="Chen C.-Y."/>
            <person name="Chao Y.-T."/>
            <person name="Lu M.-Y.J."/>
            <person name="Lee M.-H."/>
            <person name="Shih M.-C."/>
        </authorList>
    </citation>
    <scope>NUCLEOTIDE SEQUENCE</scope>
    <source>
        <strain evidence="2">Coll-153</strain>
    </source>
</reference>
<feature type="compositionally biased region" description="Polar residues" evidence="1">
    <location>
        <begin position="94"/>
        <end position="103"/>
    </location>
</feature>
<sequence length="109" mass="12190">MYLVDRKVLTALRHIRSTGQSSACLFGERQKRRQKMRRIRGRSPKAELVAVDRRSVLSIFWRLLKEVSGCGQPAGASSVNGDEDWAAGRRGTSRDQSPPQADDSTPRAH</sequence>
<dbReference type="AlphaFoldDB" id="A0A9P7R9I9"/>